<dbReference type="GO" id="GO:0016829">
    <property type="term" value="F:lyase activity"/>
    <property type="evidence" value="ECO:0007669"/>
    <property type="project" value="UniProtKB-KW"/>
</dbReference>
<dbReference type="InterPro" id="IPR020557">
    <property type="entry name" value="Fumarate_lyase_CS"/>
</dbReference>
<dbReference type="PROSITE" id="PS00163">
    <property type="entry name" value="FUMARATE_LYASES"/>
    <property type="match status" value="1"/>
</dbReference>
<proteinExistence type="inferred from homology"/>
<dbReference type="Pfam" id="PF00206">
    <property type="entry name" value="Lyase_1"/>
    <property type="match status" value="1"/>
</dbReference>
<dbReference type="AlphaFoldDB" id="A0A1X6WZM5"/>
<organism evidence="4 5">
    <name type="scientific">Brevibacterium yomogidense</name>
    <dbReference type="NCBI Taxonomy" id="946573"/>
    <lineage>
        <taxon>Bacteria</taxon>
        <taxon>Bacillati</taxon>
        <taxon>Actinomycetota</taxon>
        <taxon>Actinomycetes</taxon>
        <taxon>Micrococcales</taxon>
        <taxon>Brevibacteriaceae</taxon>
        <taxon>Brevibacterium</taxon>
    </lineage>
</organism>
<evidence type="ECO:0000256" key="2">
    <source>
        <dbReference type="ARBA" id="ARBA00034772"/>
    </source>
</evidence>
<evidence type="ECO:0000259" key="3">
    <source>
        <dbReference type="Pfam" id="PF00206"/>
    </source>
</evidence>
<sequence>MTASDRPQPAGTSAASADDATMLLFAPGTAPDAAAVGDRALLGALVEAEAGWVGAQADLGLVSQETAAEVVAALGAPADYPVADIAADAASGGNPVIPFLAHARQKVAGLPGADALHRGLTSQDVMDTAMVLVLGRTIAVVSARLEAVISGFSALSRSYRSTPCLAHTLTQAALPTTAGLRFAHWTRSVADAREELARVVPTVQLGGAAGTRAALGEIRAENEAGLSGTDFEAAWAARLGLAAAGYPWHVDRLRVLGWAQALAGVSLAGQRVARDVLTGARTEVGELREAGGGGSSAMPQKSNPTVSVLLSRTGQEAPGLLATVAQAVGQAVDERPDGAWHAEWTALARLQLGALTSARLLGDLADRLEVDAGAMRRNLEAAGPGVVSERLVHALAPDVTKTQITEALGAAADAGDARERLAAVVPAARRSDLGALLDPAAYTGEATALVDRILATLTTLDPDSSAEDPSKGSDS</sequence>
<dbReference type="PANTHER" id="PTHR43172">
    <property type="entry name" value="ADENYLOSUCCINATE LYASE"/>
    <property type="match status" value="1"/>
</dbReference>
<dbReference type="GO" id="GO:0047472">
    <property type="term" value="F:3-carboxy-cis,cis-muconate cycloisomerase activity"/>
    <property type="evidence" value="ECO:0007669"/>
    <property type="project" value="UniProtKB-EC"/>
</dbReference>
<feature type="domain" description="Fumarate lyase N-terminal" evidence="3">
    <location>
        <begin position="110"/>
        <end position="310"/>
    </location>
</feature>
<dbReference type="PANTHER" id="PTHR43172:SF2">
    <property type="entry name" value="ADENYLOSUCCINATE LYASE C-TERMINAL DOMAIN-CONTAINING PROTEIN"/>
    <property type="match status" value="1"/>
</dbReference>
<evidence type="ECO:0000313" key="4">
    <source>
        <dbReference type="EMBL" id="SLM91353.1"/>
    </source>
</evidence>
<protein>
    <submittedName>
        <fullName evidence="4">3-carboxy-cis,cis-muconate cycloisomerase</fullName>
        <ecNumber evidence="4">5.5.1.2</ecNumber>
    </submittedName>
</protein>
<dbReference type="EC" id="5.5.1.2" evidence="4"/>
<dbReference type="Proteomes" id="UP000196581">
    <property type="component" value="Unassembled WGS sequence"/>
</dbReference>
<gene>
    <name evidence="4" type="ORF">FM105_02605</name>
</gene>
<dbReference type="PRINTS" id="PR00149">
    <property type="entry name" value="FUMRATELYASE"/>
</dbReference>
<comment type="similarity">
    <text evidence="2">Belongs to the class-II fumarase/aspartase family.</text>
</comment>
<keyword evidence="5" id="KW-1185">Reference proteome</keyword>
<dbReference type="SUPFAM" id="SSF48557">
    <property type="entry name" value="L-aspartase-like"/>
    <property type="match status" value="1"/>
</dbReference>
<dbReference type="InterPro" id="IPR024083">
    <property type="entry name" value="Fumarase/histidase_N"/>
</dbReference>
<dbReference type="InterPro" id="IPR008948">
    <property type="entry name" value="L-Aspartase-like"/>
</dbReference>
<keyword evidence="4" id="KW-0413">Isomerase</keyword>
<accession>A0A1X6WZM5</accession>
<dbReference type="Gene3D" id="1.10.275.10">
    <property type="entry name" value="Fumarase/aspartase (N-terminal domain)"/>
    <property type="match status" value="1"/>
</dbReference>
<evidence type="ECO:0000256" key="1">
    <source>
        <dbReference type="ARBA" id="ARBA00023239"/>
    </source>
</evidence>
<reference evidence="5" key="1">
    <citation type="submission" date="2017-02" db="EMBL/GenBank/DDBJ databases">
        <authorList>
            <person name="Dridi B."/>
        </authorList>
    </citation>
    <scope>NUCLEOTIDE SEQUENCE [LARGE SCALE GENOMIC DNA]</scope>
    <source>
        <strain evidence="5">B Co 03.10</strain>
    </source>
</reference>
<dbReference type="InterPro" id="IPR022761">
    <property type="entry name" value="Fumarate_lyase_N"/>
</dbReference>
<keyword evidence="1" id="KW-0456">Lyase</keyword>
<dbReference type="EMBL" id="FWFF01000001">
    <property type="protein sequence ID" value="SLM91353.1"/>
    <property type="molecule type" value="Genomic_DNA"/>
</dbReference>
<dbReference type="RefSeq" id="WP_087004132.1">
    <property type="nucleotide sequence ID" value="NZ_FWFF01000001.1"/>
</dbReference>
<evidence type="ECO:0000313" key="5">
    <source>
        <dbReference type="Proteomes" id="UP000196581"/>
    </source>
</evidence>
<name>A0A1X6WZM5_9MICO</name>
<dbReference type="Gene3D" id="1.20.200.10">
    <property type="entry name" value="Fumarase/aspartase (Central domain)"/>
    <property type="match status" value="1"/>
</dbReference>
<dbReference type="InterPro" id="IPR000362">
    <property type="entry name" value="Fumarate_lyase_fam"/>
</dbReference>